<feature type="transmembrane region" description="Helical" evidence="1">
    <location>
        <begin position="41"/>
        <end position="62"/>
    </location>
</feature>
<accession>A0A0A6UR23</accession>
<protein>
    <submittedName>
        <fullName evidence="2">Uncharacterized protein</fullName>
    </submittedName>
</protein>
<dbReference type="RefSeq" id="WP_043523669.1">
    <property type="nucleotide sequence ID" value="NZ_BAABKU010000038.1"/>
</dbReference>
<dbReference type="AlphaFoldDB" id="A0A0A6UR23"/>
<comment type="caution">
    <text evidence="2">The sequence shown here is derived from an EMBL/GenBank/DDBJ whole genome shotgun (WGS) entry which is preliminary data.</text>
</comment>
<keyword evidence="1" id="KW-0812">Transmembrane</keyword>
<dbReference type="STRING" id="1869.MB27_08775"/>
<gene>
    <name evidence="2" type="ORF">MB27_08775</name>
</gene>
<keyword evidence="3" id="KW-1185">Reference proteome</keyword>
<dbReference type="OrthoDB" id="3483737at2"/>
<keyword evidence="1" id="KW-1133">Transmembrane helix</keyword>
<evidence type="ECO:0000313" key="3">
    <source>
        <dbReference type="Proteomes" id="UP000054537"/>
    </source>
</evidence>
<organism evidence="2 3">
    <name type="scientific">Actinoplanes utahensis</name>
    <dbReference type="NCBI Taxonomy" id="1869"/>
    <lineage>
        <taxon>Bacteria</taxon>
        <taxon>Bacillati</taxon>
        <taxon>Actinomycetota</taxon>
        <taxon>Actinomycetes</taxon>
        <taxon>Micromonosporales</taxon>
        <taxon>Micromonosporaceae</taxon>
        <taxon>Actinoplanes</taxon>
    </lineage>
</organism>
<proteinExistence type="predicted"/>
<sequence length="170" mass="17982">MIDNEVPGARSMPAAQRARRKAALLNAIAPEPAPARRWRRLLAPVAGVAVVLATGGAVAYLADREPEQREVIRCYGVAELSSDGFTEMARAVPSGESGKQEFRDPVAACADLFRQGFLRAGDKQLHAETDPSAAHEVPPLSACVLKSGEIAVFPAAGEVCRALGLPRLAE</sequence>
<dbReference type="eggNOG" id="ENOG50313HN">
    <property type="taxonomic scope" value="Bacteria"/>
</dbReference>
<keyword evidence="1" id="KW-0472">Membrane</keyword>
<reference evidence="2 3" key="1">
    <citation type="submission" date="2014-10" db="EMBL/GenBank/DDBJ databases">
        <title>Draft genome sequence of Actinoplanes utahensis NRRL 12052.</title>
        <authorList>
            <person name="Velasco-Bucheli B."/>
            <person name="del Cerro C."/>
            <person name="Hormigo D."/>
            <person name="Garcia J.L."/>
            <person name="Acebal C."/>
            <person name="Arroyo M."/>
            <person name="de la Mata I."/>
        </authorList>
    </citation>
    <scope>NUCLEOTIDE SEQUENCE [LARGE SCALE GENOMIC DNA]</scope>
    <source>
        <strain evidence="2 3">NRRL 12052</strain>
    </source>
</reference>
<dbReference type="EMBL" id="JRTT01000008">
    <property type="protein sequence ID" value="KHD77866.1"/>
    <property type="molecule type" value="Genomic_DNA"/>
</dbReference>
<evidence type="ECO:0000256" key="1">
    <source>
        <dbReference type="SAM" id="Phobius"/>
    </source>
</evidence>
<evidence type="ECO:0000313" key="2">
    <source>
        <dbReference type="EMBL" id="KHD77866.1"/>
    </source>
</evidence>
<name>A0A0A6UR23_ACTUT</name>
<dbReference type="Proteomes" id="UP000054537">
    <property type="component" value="Unassembled WGS sequence"/>
</dbReference>